<dbReference type="PROSITE" id="PS00409">
    <property type="entry name" value="PROKAR_NTER_METHYL"/>
    <property type="match status" value="1"/>
</dbReference>
<proteinExistence type="predicted"/>
<dbReference type="Proteomes" id="UP000231388">
    <property type="component" value="Unassembled WGS sequence"/>
</dbReference>
<keyword evidence="1" id="KW-0812">Transmembrane</keyword>
<reference evidence="2 3" key="1">
    <citation type="submission" date="2017-09" db="EMBL/GenBank/DDBJ databases">
        <title>Depth-based differentiation of microbial function through sediment-hosted aquifers and enrichment of novel symbionts in the deep terrestrial subsurface.</title>
        <authorList>
            <person name="Probst A.J."/>
            <person name="Ladd B."/>
            <person name="Jarett J.K."/>
            <person name="Geller-Mcgrath D.E."/>
            <person name="Sieber C.M."/>
            <person name="Emerson J.B."/>
            <person name="Anantharaman K."/>
            <person name="Thomas B.C."/>
            <person name="Malmstrom R."/>
            <person name="Stieglmeier M."/>
            <person name="Klingl A."/>
            <person name="Woyke T."/>
            <person name="Ryan C.M."/>
            <person name="Banfield J.F."/>
        </authorList>
    </citation>
    <scope>NUCLEOTIDE SEQUENCE [LARGE SCALE GENOMIC DNA]</scope>
    <source>
        <strain evidence="2">CG23_combo_of_CG06-09_8_20_14_all_40_14</strain>
    </source>
</reference>
<dbReference type="PANTHER" id="PTHR30093:SF2">
    <property type="entry name" value="TYPE II SECRETION SYSTEM PROTEIN H"/>
    <property type="match status" value="1"/>
</dbReference>
<comment type="caution">
    <text evidence="2">The sequence shown here is derived from an EMBL/GenBank/DDBJ whole genome shotgun (WGS) entry which is preliminary data.</text>
</comment>
<organism evidence="2 3">
    <name type="scientific">candidate division WWE3 bacterium CG23_combo_of_CG06-09_8_20_14_all_40_14</name>
    <dbReference type="NCBI Taxonomy" id="1975095"/>
    <lineage>
        <taxon>Bacteria</taxon>
        <taxon>Katanobacteria</taxon>
    </lineage>
</organism>
<evidence type="ECO:0008006" key="4">
    <source>
        <dbReference type="Google" id="ProtNLM"/>
    </source>
</evidence>
<dbReference type="AlphaFoldDB" id="A0A2G9XCE7"/>
<dbReference type="InterPro" id="IPR012902">
    <property type="entry name" value="N_methyl_site"/>
</dbReference>
<protein>
    <recommendedName>
        <fullName evidence="4">Type II secretion system protein GspG C-terminal domain-containing protein</fullName>
    </recommendedName>
</protein>
<evidence type="ECO:0000256" key="1">
    <source>
        <dbReference type="SAM" id="Phobius"/>
    </source>
</evidence>
<evidence type="ECO:0000313" key="2">
    <source>
        <dbReference type="EMBL" id="PIP04668.1"/>
    </source>
</evidence>
<dbReference type="NCBIfam" id="TIGR02532">
    <property type="entry name" value="IV_pilin_GFxxxE"/>
    <property type="match status" value="1"/>
</dbReference>
<keyword evidence="1" id="KW-0472">Membrane</keyword>
<dbReference type="SUPFAM" id="SSF54523">
    <property type="entry name" value="Pili subunits"/>
    <property type="match status" value="1"/>
</dbReference>
<dbReference type="Gene3D" id="3.30.700.10">
    <property type="entry name" value="Glycoprotein, Type 4 Pilin"/>
    <property type="match status" value="1"/>
</dbReference>
<sequence>MQLNRKGFTLVELLVVIAIVAVLAGVVLVAINPAKIMSESRDAARLSDMDTLNKAITLAIADEEYTLVAAQGSSLTGTIAVDGTGWVSYTVPANKIGLGKYLAVLPRDPEHIGGLLAYEYKADANGYVLRCQLQSLKYTSKMTTDGGESAVHYEVGTDPGLDLF</sequence>
<accession>A0A2G9XCE7</accession>
<dbReference type="EMBL" id="PCQY01000018">
    <property type="protein sequence ID" value="PIP04668.1"/>
    <property type="molecule type" value="Genomic_DNA"/>
</dbReference>
<dbReference type="Pfam" id="PF07963">
    <property type="entry name" value="N_methyl"/>
    <property type="match status" value="1"/>
</dbReference>
<keyword evidence="1" id="KW-1133">Transmembrane helix</keyword>
<name>A0A2G9XCE7_UNCKA</name>
<feature type="transmembrane region" description="Helical" evidence="1">
    <location>
        <begin position="7"/>
        <end position="31"/>
    </location>
</feature>
<evidence type="ECO:0000313" key="3">
    <source>
        <dbReference type="Proteomes" id="UP000231388"/>
    </source>
</evidence>
<dbReference type="InterPro" id="IPR045584">
    <property type="entry name" value="Pilin-like"/>
</dbReference>
<gene>
    <name evidence="2" type="ORF">COX53_01315</name>
</gene>
<dbReference type="PANTHER" id="PTHR30093">
    <property type="entry name" value="GENERAL SECRETION PATHWAY PROTEIN G"/>
    <property type="match status" value="1"/>
</dbReference>